<protein>
    <submittedName>
        <fullName evidence="1">Uncharacterized protein</fullName>
    </submittedName>
</protein>
<keyword evidence="2" id="KW-1185">Reference proteome</keyword>
<evidence type="ECO:0000313" key="1">
    <source>
        <dbReference type="Ensembl" id="ENSPMGP00000005243.1"/>
    </source>
</evidence>
<organism evidence="1 2">
    <name type="scientific">Periophthalmus magnuspinnatus</name>
    <dbReference type="NCBI Taxonomy" id="409849"/>
    <lineage>
        <taxon>Eukaryota</taxon>
        <taxon>Metazoa</taxon>
        <taxon>Chordata</taxon>
        <taxon>Craniata</taxon>
        <taxon>Vertebrata</taxon>
        <taxon>Euteleostomi</taxon>
        <taxon>Actinopterygii</taxon>
        <taxon>Neopterygii</taxon>
        <taxon>Teleostei</taxon>
        <taxon>Neoteleostei</taxon>
        <taxon>Acanthomorphata</taxon>
        <taxon>Gobiaria</taxon>
        <taxon>Gobiiformes</taxon>
        <taxon>Gobioidei</taxon>
        <taxon>Gobiidae</taxon>
        <taxon>Oxudercinae</taxon>
        <taxon>Periophthalmus</taxon>
    </lineage>
</organism>
<proteinExistence type="predicted"/>
<reference evidence="1" key="2">
    <citation type="submission" date="2025-09" db="UniProtKB">
        <authorList>
            <consortium name="Ensembl"/>
        </authorList>
    </citation>
    <scope>IDENTIFICATION</scope>
</reference>
<sequence length="76" mass="8591">LTIELNKLKIRFATEVGRVAKRRVDQRVEPAKKAAQILHKKLLGCVQSQTGVDAERRMVTANQTHCRNDKGLVIIK</sequence>
<evidence type="ECO:0000313" key="2">
    <source>
        <dbReference type="Proteomes" id="UP000261520"/>
    </source>
</evidence>
<dbReference type="STRING" id="409849.ENSPMGP00000005243"/>
<dbReference type="Ensembl" id="ENSPMGT00000005562.1">
    <property type="protein sequence ID" value="ENSPMGP00000005243.1"/>
    <property type="gene ID" value="ENSPMGG00000004406.1"/>
</dbReference>
<name>A0A3B3ZKT4_9GOBI</name>
<accession>A0A3B3ZKT4</accession>
<dbReference type="Proteomes" id="UP000261520">
    <property type="component" value="Unplaced"/>
</dbReference>
<dbReference type="AlphaFoldDB" id="A0A3B3ZKT4"/>
<reference evidence="1" key="1">
    <citation type="submission" date="2025-08" db="UniProtKB">
        <authorList>
            <consortium name="Ensembl"/>
        </authorList>
    </citation>
    <scope>IDENTIFICATION</scope>
</reference>